<organism evidence="2 3">
    <name type="scientific">Streptomyces polygonati</name>
    <dbReference type="NCBI Taxonomy" id="1617087"/>
    <lineage>
        <taxon>Bacteria</taxon>
        <taxon>Bacillati</taxon>
        <taxon>Actinomycetota</taxon>
        <taxon>Actinomycetes</taxon>
        <taxon>Kitasatosporales</taxon>
        <taxon>Streptomycetaceae</taxon>
        <taxon>Streptomyces</taxon>
    </lineage>
</organism>
<dbReference type="GO" id="GO:0016787">
    <property type="term" value="F:hydrolase activity"/>
    <property type="evidence" value="ECO:0007669"/>
    <property type="project" value="UniProtKB-KW"/>
</dbReference>
<protein>
    <submittedName>
        <fullName evidence="2">PIG-L deacetylase family protein</fullName>
        <ecNumber evidence="2">3.5.1.-</ecNumber>
    </submittedName>
</protein>
<dbReference type="Proteomes" id="UP001595765">
    <property type="component" value="Unassembled WGS sequence"/>
</dbReference>
<reference evidence="3" key="1">
    <citation type="journal article" date="2019" name="Int. J. Syst. Evol. Microbiol.">
        <title>The Global Catalogue of Microorganisms (GCM) 10K type strain sequencing project: providing services to taxonomists for standard genome sequencing and annotation.</title>
        <authorList>
            <consortium name="The Broad Institute Genomics Platform"/>
            <consortium name="The Broad Institute Genome Sequencing Center for Infectious Disease"/>
            <person name="Wu L."/>
            <person name="Ma J."/>
        </authorList>
    </citation>
    <scope>NUCLEOTIDE SEQUENCE [LARGE SCALE GENOMIC DNA]</scope>
    <source>
        <strain evidence="3">CGMCC 4.7237</strain>
    </source>
</reference>
<dbReference type="PANTHER" id="PTHR12993:SF28">
    <property type="entry name" value="LMBE FAMILY PROTEIN"/>
    <property type="match status" value="1"/>
</dbReference>
<dbReference type="EC" id="3.5.1.-" evidence="2"/>
<evidence type="ECO:0000313" key="2">
    <source>
        <dbReference type="EMBL" id="MFC4033328.1"/>
    </source>
</evidence>
<keyword evidence="1" id="KW-0862">Zinc</keyword>
<evidence type="ECO:0000313" key="3">
    <source>
        <dbReference type="Proteomes" id="UP001595765"/>
    </source>
</evidence>
<name>A0ABV8HQ85_9ACTN</name>
<evidence type="ECO:0000256" key="1">
    <source>
        <dbReference type="ARBA" id="ARBA00022833"/>
    </source>
</evidence>
<keyword evidence="2" id="KW-0378">Hydrolase</keyword>
<dbReference type="PANTHER" id="PTHR12993">
    <property type="entry name" value="N-ACETYLGLUCOSAMINYL-PHOSPHATIDYLINOSITOL DE-N-ACETYLASE-RELATED"/>
    <property type="match status" value="1"/>
</dbReference>
<proteinExistence type="predicted"/>
<comment type="caution">
    <text evidence="2">The sequence shown here is derived from an EMBL/GenBank/DDBJ whole genome shotgun (WGS) entry which is preliminary data.</text>
</comment>
<dbReference type="Gene3D" id="3.40.50.10320">
    <property type="entry name" value="LmbE-like"/>
    <property type="match status" value="1"/>
</dbReference>
<keyword evidence="3" id="KW-1185">Reference proteome</keyword>
<accession>A0ABV8HQ85</accession>
<sequence length="264" mass="28230">MASSMSSASVDESWDELPPLPRDFRRVLVISAHPDDAEFAFGGSVARLVEGGSEVRYLVCTDGSLGGEDPGVDPADLGERRAAEQRAAAAHLGVASVAFLGLTDGAVENGLGLRRALSRAIRRHRPDLVLTHQPLRSLVFPIGASHPDHLAVGEAAMCAVFPDAGNPRAFPELLDEGLAPHKVSEIWVPGHEHTNFYVALAQRHAEAKLEAILLHESQFERSPSPAKEIGWVADRMSKYGRHADAGWAEGFVRVICATSAGPAD</sequence>
<dbReference type="RefSeq" id="WP_386430421.1">
    <property type="nucleotide sequence ID" value="NZ_JBHSBB010000012.1"/>
</dbReference>
<dbReference type="InterPro" id="IPR003737">
    <property type="entry name" value="GlcNAc_PI_deacetylase-related"/>
</dbReference>
<dbReference type="EMBL" id="JBHSBB010000012">
    <property type="protein sequence ID" value="MFC4033328.1"/>
    <property type="molecule type" value="Genomic_DNA"/>
</dbReference>
<dbReference type="SUPFAM" id="SSF102588">
    <property type="entry name" value="LmbE-like"/>
    <property type="match status" value="1"/>
</dbReference>
<dbReference type="InterPro" id="IPR024078">
    <property type="entry name" value="LmbE-like_dom_sf"/>
</dbReference>
<dbReference type="Pfam" id="PF02585">
    <property type="entry name" value="PIG-L"/>
    <property type="match status" value="1"/>
</dbReference>
<gene>
    <name evidence="2" type="ORF">ACFO3J_17795</name>
</gene>